<reference evidence="2" key="1">
    <citation type="submission" date="2016-10" db="EMBL/GenBank/DDBJ databases">
        <authorList>
            <person name="Varghese N."/>
            <person name="Submissions S."/>
        </authorList>
    </citation>
    <scope>NUCLEOTIDE SEQUENCE [LARGE SCALE GENOMIC DNA]</scope>
    <source>
        <strain evidence="2">DSM 44637</strain>
    </source>
</reference>
<organism evidence="1 2">
    <name type="scientific">Amycolatopsis rubida</name>
    <dbReference type="NCBI Taxonomy" id="112413"/>
    <lineage>
        <taxon>Bacteria</taxon>
        <taxon>Bacillati</taxon>
        <taxon>Actinomycetota</taxon>
        <taxon>Actinomycetes</taxon>
        <taxon>Pseudonocardiales</taxon>
        <taxon>Pseudonocardiaceae</taxon>
        <taxon>Amycolatopsis</taxon>
    </lineage>
</organism>
<gene>
    <name evidence="1" type="ORF">SAMN05421854_12070</name>
</gene>
<sequence>MTFIYASLKRLSRQVVAMYEIPPTAAMQRWSVSVDGPHAIFVCAPWLEDHTADRVLPRLWPGRGLGVSDADAAGFAAAIAETMKAPNYWTASHAAARAWQDQPWSPASRDHDDGFVYFAGPCGEPGSAVGYRPACHLPLALPDLRGLRIRVAAHLRGLVSVPAG</sequence>
<dbReference type="STRING" id="112413.SAMN05421854_12070"/>
<dbReference type="EMBL" id="FOWC01000020">
    <property type="protein sequence ID" value="SFQ70852.1"/>
    <property type="molecule type" value="Genomic_DNA"/>
</dbReference>
<dbReference type="Proteomes" id="UP000199137">
    <property type="component" value="Unassembled WGS sequence"/>
</dbReference>
<evidence type="ECO:0000313" key="2">
    <source>
        <dbReference type="Proteomes" id="UP000199137"/>
    </source>
</evidence>
<protein>
    <submittedName>
        <fullName evidence="1">Uncharacterized protein</fullName>
    </submittedName>
</protein>
<accession>A0A1I6AQD4</accession>
<evidence type="ECO:0000313" key="1">
    <source>
        <dbReference type="EMBL" id="SFQ70852.1"/>
    </source>
</evidence>
<dbReference type="AlphaFoldDB" id="A0A1I6AQD4"/>
<dbReference type="RefSeq" id="WP_244287453.1">
    <property type="nucleotide sequence ID" value="NZ_FOWC01000020.1"/>
</dbReference>
<name>A0A1I6AQD4_9PSEU</name>
<proteinExistence type="predicted"/>